<dbReference type="EMBL" id="QOVM01000001">
    <property type="protein sequence ID" value="RXG24574.1"/>
    <property type="molecule type" value="Genomic_DNA"/>
</dbReference>
<feature type="compositionally biased region" description="Basic and acidic residues" evidence="6">
    <location>
        <begin position="310"/>
        <end position="320"/>
    </location>
</feature>
<keyword evidence="4 7" id="KW-1133">Transmembrane helix</keyword>
<evidence type="ECO:0000313" key="9">
    <source>
        <dbReference type="Proteomes" id="UP000289238"/>
    </source>
</evidence>
<protein>
    <submittedName>
        <fullName evidence="8">Membrane protein</fullName>
    </submittedName>
</protein>
<feature type="transmembrane region" description="Helical" evidence="7">
    <location>
        <begin position="100"/>
        <end position="121"/>
    </location>
</feature>
<dbReference type="PANTHER" id="PTHR30213:SF1">
    <property type="entry name" value="INNER MEMBRANE PROTEIN YHJD"/>
    <property type="match status" value="1"/>
</dbReference>
<dbReference type="PIRSF" id="PIRSF035875">
    <property type="entry name" value="RNase_BN"/>
    <property type="match status" value="1"/>
</dbReference>
<evidence type="ECO:0000256" key="1">
    <source>
        <dbReference type="ARBA" id="ARBA00004651"/>
    </source>
</evidence>
<keyword evidence="5 7" id="KW-0472">Membrane</keyword>
<reference evidence="8 9" key="1">
    <citation type="submission" date="2018-07" db="EMBL/GenBank/DDBJ databases">
        <title>Leeuwenhoekiella genomics.</title>
        <authorList>
            <person name="Tahon G."/>
            <person name="Willems A."/>
        </authorList>
    </citation>
    <scope>NUCLEOTIDE SEQUENCE [LARGE SCALE GENOMIC DNA]</scope>
    <source>
        <strain evidence="8 9">LMG 22550</strain>
    </source>
</reference>
<feature type="transmembrane region" description="Helical" evidence="7">
    <location>
        <begin position="142"/>
        <end position="165"/>
    </location>
</feature>
<comment type="caution">
    <text evidence="8">The sequence shown here is derived from an EMBL/GenBank/DDBJ whole genome shotgun (WGS) entry which is preliminary data.</text>
</comment>
<feature type="transmembrane region" description="Helical" evidence="7">
    <location>
        <begin position="255"/>
        <end position="285"/>
    </location>
</feature>
<dbReference type="GO" id="GO:0005886">
    <property type="term" value="C:plasma membrane"/>
    <property type="evidence" value="ECO:0007669"/>
    <property type="project" value="UniProtKB-SubCell"/>
</dbReference>
<dbReference type="OrthoDB" id="9797028at2"/>
<feature type="transmembrane region" description="Helical" evidence="7">
    <location>
        <begin position="220"/>
        <end position="243"/>
    </location>
</feature>
<evidence type="ECO:0000256" key="7">
    <source>
        <dbReference type="SAM" id="Phobius"/>
    </source>
</evidence>
<feature type="region of interest" description="Disordered" evidence="6">
    <location>
        <begin position="310"/>
        <end position="337"/>
    </location>
</feature>
<sequence length="337" mass="37865">MSNSKNPIVKKGLQLFNFLKKTYQAWDSTDPFARSAIIAYYTLFSLPSLLMIITSIASYFVGAEAVQGRIHTEIERFISKDVALAIEDMIGNVTLENDNWITLIISIAALIYGATGVFFQMKITMNLIWNVTEKKQNFKRMLINRAIAFGMVLVLGFMLLVAFVVTLGLNLLTEYLGQYAPEITIVFAEILRLLISFIFITGLFAAMFKILPDVIMSYRTTFLGASITAVLFLIGESLLGYYFTSSNPASVYGGAASIVLILLWVNYTCLILFFGAQITVQYALIKRHKIIPNKHAKLAHSDEMAALNEKKKKLDQDRRNALRLLNNPEEAPKKKKS</sequence>
<accession>A0A4Q0PCP0</accession>
<organism evidence="8 9">
    <name type="scientific">Leeuwenhoekiella aequorea</name>
    <dbReference type="NCBI Taxonomy" id="283736"/>
    <lineage>
        <taxon>Bacteria</taxon>
        <taxon>Pseudomonadati</taxon>
        <taxon>Bacteroidota</taxon>
        <taxon>Flavobacteriia</taxon>
        <taxon>Flavobacteriales</taxon>
        <taxon>Flavobacteriaceae</taxon>
        <taxon>Leeuwenhoekiella</taxon>
    </lineage>
</organism>
<evidence type="ECO:0000256" key="4">
    <source>
        <dbReference type="ARBA" id="ARBA00022989"/>
    </source>
</evidence>
<dbReference type="RefSeq" id="WP_128756305.1">
    <property type="nucleotide sequence ID" value="NZ_QOVM01000001.1"/>
</dbReference>
<evidence type="ECO:0000313" key="8">
    <source>
        <dbReference type="EMBL" id="RXG24574.1"/>
    </source>
</evidence>
<dbReference type="PANTHER" id="PTHR30213">
    <property type="entry name" value="INNER MEMBRANE PROTEIN YHJD"/>
    <property type="match status" value="1"/>
</dbReference>
<dbReference type="Proteomes" id="UP000289238">
    <property type="component" value="Unassembled WGS sequence"/>
</dbReference>
<evidence type="ECO:0000256" key="3">
    <source>
        <dbReference type="ARBA" id="ARBA00022692"/>
    </source>
</evidence>
<dbReference type="NCBIfam" id="TIGR00765">
    <property type="entry name" value="yihY_not_rbn"/>
    <property type="match status" value="1"/>
</dbReference>
<dbReference type="Pfam" id="PF03631">
    <property type="entry name" value="Virul_fac_BrkB"/>
    <property type="match status" value="1"/>
</dbReference>
<evidence type="ECO:0000256" key="2">
    <source>
        <dbReference type="ARBA" id="ARBA00022475"/>
    </source>
</evidence>
<keyword evidence="2" id="KW-1003">Cell membrane</keyword>
<dbReference type="AlphaFoldDB" id="A0A4Q0PCP0"/>
<evidence type="ECO:0000256" key="6">
    <source>
        <dbReference type="SAM" id="MobiDB-lite"/>
    </source>
</evidence>
<keyword evidence="9" id="KW-1185">Reference proteome</keyword>
<feature type="transmembrane region" description="Helical" evidence="7">
    <location>
        <begin position="185"/>
        <end position="208"/>
    </location>
</feature>
<evidence type="ECO:0000256" key="5">
    <source>
        <dbReference type="ARBA" id="ARBA00023136"/>
    </source>
</evidence>
<name>A0A4Q0PCP0_9FLAO</name>
<keyword evidence="3 7" id="KW-0812">Transmembrane</keyword>
<dbReference type="InterPro" id="IPR017039">
    <property type="entry name" value="Virul_fac_BrkB"/>
</dbReference>
<proteinExistence type="predicted"/>
<comment type="subcellular location">
    <subcellularLocation>
        <location evidence="1">Cell membrane</location>
        <topology evidence="1">Multi-pass membrane protein</topology>
    </subcellularLocation>
</comment>
<gene>
    <name evidence="8" type="ORF">DSM00_364</name>
</gene>
<feature type="transmembrane region" description="Helical" evidence="7">
    <location>
        <begin position="38"/>
        <end position="61"/>
    </location>
</feature>